<organism evidence="1">
    <name type="scientific">mine drainage metagenome</name>
    <dbReference type="NCBI Taxonomy" id="410659"/>
    <lineage>
        <taxon>unclassified sequences</taxon>
        <taxon>metagenomes</taxon>
        <taxon>ecological metagenomes</taxon>
    </lineage>
</organism>
<name>A0A1J5PL88_9ZZZZ</name>
<evidence type="ECO:0000313" key="1">
    <source>
        <dbReference type="EMBL" id="OIQ72302.1"/>
    </source>
</evidence>
<dbReference type="EMBL" id="MLJW01003333">
    <property type="protein sequence ID" value="OIQ72302.1"/>
    <property type="molecule type" value="Genomic_DNA"/>
</dbReference>
<dbReference type="AntiFam" id="ANF00095">
    <property type="entry name" value="Shadow ORF (opposite ABC transporters)"/>
</dbReference>
<sequence>MLRVGENFGCRALLDNLAALHDADTIRDAAHNAQIMGDEQQAHPLVALQVGQQVKDLRLNRHVQRRGRLIRDQQMRPVRQRHRDHHALPLPARKLVRIGTQPLFGIADTYLLQQLHHPRPRRSAGQPLVQRQAFDDLPFQRVQRVQTGHRLLKDKADVVAAHLVQPRRRSAHHLFVTITDRA</sequence>
<accession>A0A1J5PL88</accession>
<proteinExistence type="predicted"/>
<dbReference type="AntiFam" id="ANF00142">
    <property type="entry name" value="Shadow ORF (opposite yadG)"/>
</dbReference>
<dbReference type="AlphaFoldDB" id="A0A1J5PL88"/>
<gene>
    <name evidence="1" type="ORF">GALL_460750</name>
</gene>
<comment type="caution">
    <text evidence="1">The sequence shown here is derived from an EMBL/GenBank/DDBJ whole genome shotgun (WGS) entry which is preliminary data.</text>
</comment>
<reference evidence="1" key="1">
    <citation type="submission" date="2016-10" db="EMBL/GenBank/DDBJ databases">
        <title>Sequence of Gallionella enrichment culture.</title>
        <authorList>
            <person name="Poehlein A."/>
            <person name="Muehling M."/>
            <person name="Daniel R."/>
        </authorList>
    </citation>
    <scope>NUCLEOTIDE SEQUENCE</scope>
</reference>
<protein>
    <submittedName>
        <fullName evidence="1">Uncharacterized protein</fullName>
    </submittedName>
</protein>